<dbReference type="InterPro" id="IPR011054">
    <property type="entry name" value="Rudment_hybrid_motif"/>
</dbReference>
<dbReference type="SMART" id="SM00878">
    <property type="entry name" value="Biotin_carb_C"/>
    <property type="match status" value="1"/>
</dbReference>
<dbReference type="InterPro" id="IPR004549">
    <property type="entry name" value="Acetyl_CoA_COase_biotin_COase"/>
</dbReference>
<evidence type="ECO:0000256" key="5">
    <source>
        <dbReference type="ARBA" id="ARBA00017242"/>
    </source>
</evidence>
<evidence type="ECO:0000256" key="7">
    <source>
        <dbReference type="ARBA" id="ARBA00022598"/>
    </source>
</evidence>
<comment type="subunit">
    <text evidence="3 19">Acetyl-CoA carboxylase is a heterohexamer of biotin carboxyl carrier protein, biotin carboxylase and the two subunits of carboxyl transferase in a 2:2 complex.</text>
</comment>
<evidence type="ECO:0000256" key="15">
    <source>
        <dbReference type="ARBA" id="ARBA00023267"/>
    </source>
</evidence>
<evidence type="ECO:0000256" key="11">
    <source>
        <dbReference type="ARBA" id="ARBA00022840"/>
    </source>
</evidence>
<evidence type="ECO:0000256" key="13">
    <source>
        <dbReference type="ARBA" id="ARBA00023098"/>
    </source>
</evidence>
<dbReference type="InterPro" id="IPR016185">
    <property type="entry name" value="PreATP-grasp_dom_sf"/>
</dbReference>
<evidence type="ECO:0000259" key="21">
    <source>
        <dbReference type="PROSITE" id="PS50979"/>
    </source>
</evidence>
<dbReference type="Proteomes" id="UP000316449">
    <property type="component" value="Unassembled WGS sequence"/>
</dbReference>
<dbReference type="InterPro" id="IPR051602">
    <property type="entry name" value="ACC_Biotin_Carboxylase"/>
</dbReference>
<keyword evidence="6 19" id="KW-0444">Lipid biosynthesis</keyword>
<evidence type="ECO:0000256" key="3">
    <source>
        <dbReference type="ARBA" id="ARBA00011750"/>
    </source>
</evidence>
<dbReference type="InterPro" id="IPR005482">
    <property type="entry name" value="Biotin_COase_C"/>
</dbReference>
<dbReference type="FunFam" id="3.40.50.20:FF:000010">
    <property type="entry name" value="Propionyl-CoA carboxylase subunit alpha"/>
    <property type="match status" value="1"/>
</dbReference>
<accession>A0A520MV45</accession>
<dbReference type="GO" id="GO:0004075">
    <property type="term" value="F:biotin carboxylase activity"/>
    <property type="evidence" value="ECO:0007669"/>
    <property type="project" value="UniProtKB-EC"/>
</dbReference>
<name>A0A520MV45_9GAMM</name>
<sequence length="447" mass="49507">MSKKILIANRGEIALRALRACKELDLKTVAIYSSGDRELKHLRLADETVCVGPASPLESYLNIPSILSAAELTRSDAIYPGYGFLAEDADFAERCEASGFTFIGPSSNVIRQMGDKITAKGLAEDSNIPIVPGYKGEIPETDDAIKEIAAGVGYPMMIKASAGGGGRGMRVVQEESELIASLQLTKQEAMNAFGNDTIYFEKFIQNPRHIEVQIVADGQGNAIHLGTRDCSMQRRHQKIIEEAPALDVNQESLEKTLKACLTLCQNIQYSGVGTLEFLYEDGEFYFIEMNTRIQVEHPVSEMITGFDIVKAQLKIALGMEITLDQKEIIFRGHAMECRINAEDPETFVPSPGIINKMHPPGGFGVRFDSHIYSGYVVPPHYDSLLAKIITTANTRESCIKRMLSALDEFFVDGISTNHSLHQKLLEDKTFCENKHNINYLEGSFLEK</sequence>
<dbReference type="NCBIfam" id="NF006367">
    <property type="entry name" value="PRK08591.1"/>
    <property type="match status" value="1"/>
</dbReference>
<evidence type="ECO:0000256" key="17">
    <source>
        <dbReference type="ARBA" id="ARBA00048600"/>
    </source>
</evidence>
<comment type="caution">
    <text evidence="22">The sequence shown here is derived from an EMBL/GenBank/DDBJ whole genome shotgun (WGS) entry which is preliminary data.</text>
</comment>
<dbReference type="GO" id="GO:2001295">
    <property type="term" value="P:malonyl-CoA biosynthetic process"/>
    <property type="evidence" value="ECO:0007669"/>
    <property type="project" value="UniProtKB-UniPathway"/>
</dbReference>
<proteinExistence type="predicted"/>
<dbReference type="Pfam" id="PF02786">
    <property type="entry name" value="CPSase_L_D2"/>
    <property type="match status" value="1"/>
</dbReference>
<evidence type="ECO:0000256" key="14">
    <source>
        <dbReference type="ARBA" id="ARBA00023160"/>
    </source>
</evidence>
<dbReference type="InterPro" id="IPR011761">
    <property type="entry name" value="ATP-grasp"/>
</dbReference>
<dbReference type="GO" id="GO:0006633">
    <property type="term" value="P:fatty acid biosynthetic process"/>
    <property type="evidence" value="ECO:0007669"/>
    <property type="project" value="UniProtKB-KW"/>
</dbReference>
<dbReference type="PANTHER" id="PTHR48095:SF2">
    <property type="entry name" value="BIOTIN CARBOXYLASE, CHLOROPLASTIC"/>
    <property type="match status" value="1"/>
</dbReference>
<protein>
    <recommendedName>
        <fullName evidence="5 19">Biotin carboxylase</fullName>
        <ecNumber evidence="4 19">6.3.4.14</ecNumber>
    </recommendedName>
    <alternativeName>
        <fullName evidence="16 19">Acetyl-coenzyme A carboxylase biotin carboxylase subunit A</fullName>
    </alternativeName>
</protein>
<gene>
    <name evidence="22" type="primary">accC</name>
    <name evidence="22" type="ORF">EVA98_00240</name>
</gene>
<dbReference type="PROSITE" id="PS00867">
    <property type="entry name" value="CPSASE_2"/>
    <property type="match status" value="1"/>
</dbReference>
<evidence type="ECO:0000313" key="22">
    <source>
        <dbReference type="EMBL" id="RZO25098.1"/>
    </source>
</evidence>
<dbReference type="NCBIfam" id="TIGR00514">
    <property type="entry name" value="accC"/>
    <property type="match status" value="1"/>
</dbReference>
<dbReference type="Pfam" id="PF02785">
    <property type="entry name" value="Biotin_carb_C"/>
    <property type="match status" value="1"/>
</dbReference>
<evidence type="ECO:0000256" key="10">
    <source>
        <dbReference type="ARBA" id="ARBA00022832"/>
    </source>
</evidence>
<dbReference type="PANTHER" id="PTHR48095">
    <property type="entry name" value="PYRUVATE CARBOXYLASE SUBUNIT A"/>
    <property type="match status" value="1"/>
</dbReference>
<feature type="domain" description="ATP-grasp" evidence="20">
    <location>
        <begin position="120"/>
        <end position="317"/>
    </location>
</feature>
<evidence type="ECO:0000256" key="6">
    <source>
        <dbReference type="ARBA" id="ARBA00022516"/>
    </source>
</evidence>
<dbReference type="Gene3D" id="3.30.470.20">
    <property type="entry name" value="ATP-grasp fold, B domain"/>
    <property type="match status" value="1"/>
</dbReference>
<keyword evidence="13 19" id="KW-0443">Lipid metabolism</keyword>
<dbReference type="Pfam" id="PF00289">
    <property type="entry name" value="Biotin_carb_N"/>
    <property type="match status" value="1"/>
</dbReference>
<dbReference type="EC" id="6.3.4.14" evidence="4 19"/>
<dbReference type="SUPFAM" id="SSF56059">
    <property type="entry name" value="Glutathione synthetase ATP-binding domain-like"/>
    <property type="match status" value="1"/>
</dbReference>
<dbReference type="UniPathway" id="UPA00655">
    <property type="reaction ID" value="UER00711"/>
</dbReference>
<evidence type="ECO:0000259" key="20">
    <source>
        <dbReference type="PROSITE" id="PS50975"/>
    </source>
</evidence>
<dbReference type="SUPFAM" id="SSF51246">
    <property type="entry name" value="Rudiment single hybrid motif"/>
    <property type="match status" value="1"/>
</dbReference>
<dbReference type="PROSITE" id="PS50975">
    <property type="entry name" value="ATP_GRASP"/>
    <property type="match status" value="1"/>
</dbReference>
<reference evidence="22 23" key="1">
    <citation type="submission" date="2019-02" db="EMBL/GenBank/DDBJ databases">
        <title>Prokaryotic population dynamics and viral predation in marine succession experiment using metagenomics: the confinement effect.</title>
        <authorList>
            <person name="Haro-Moreno J.M."/>
            <person name="Rodriguez-Valera F."/>
            <person name="Lopez-Perez M."/>
        </authorList>
    </citation>
    <scope>NUCLEOTIDE SEQUENCE [LARGE SCALE GENOMIC DNA]</scope>
    <source>
        <strain evidence="22">MED-G165</strain>
    </source>
</reference>
<dbReference type="GO" id="GO:0005524">
    <property type="term" value="F:ATP binding"/>
    <property type="evidence" value="ECO:0007669"/>
    <property type="project" value="UniProtKB-UniRule"/>
</dbReference>
<dbReference type="PROSITE" id="PS50979">
    <property type="entry name" value="BC"/>
    <property type="match status" value="1"/>
</dbReference>
<feature type="domain" description="Biotin carboxylation" evidence="21">
    <location>
        <begin position="1"/>
        <end position="445"/>
    </location>
</feature>
<keyword evidence="8" id="KW-0479">Metal-binding</keyword>
<dbReference type="Gene3D" id="3.40.50.20">
    <property type="match status" value="1"/>
</dbReference>
<evidence type="ECO:0000256" key="8">
    <source>
        <dbReference type="ARBA" id="ARBA00022723"/>
    </source>
</evidence>
<comment type="pathway">
    <text evidence="2 19">Lipid metabolism; malonyl-CoA biosynthesis; malonyl-CoA from acetyl-CoA: step 1/1.</text>
</comment>
<evidence type="ECO:0000256" key="4">
    <source>
        <dbReference type="ARBA" id="ARBA00013263"/>
    </source>
</evidence>
<dbReference type="InterPro" id="IPR005481">
    <property type="entry name" value="BC-like_N"/>
</dbReference>
<evidence type="ECO:0000256" key="18">
    <source>
        <dbReference type="PROSITE-ProRule" id="PRU00409"/>
    </source>
</evidence>
<evidence type="ECO:0000256" key="9">
    <source>
        <dbReference type="ARBA" id="ARBA00022741"/>
    </source>
</evidence>
<evidence type="ECO:0000313" key="23">
    <source>
        <dbReference type="Proteomes" id="UP000316449"/>
    </source>
</evidence>
<dbReference type="InterPro" id="IPR013815">
    <property type="entry name" value="ATP_grasp_subdomain_1"/>
</dbReference>
<dbReference type="FunFam" id="3.30.1490.20:FF:000003">
    <property type="entry name" value="acetyl-CoA carboxylase isoform X1"/>
    <property type="match status" value="1"/>
</dbReference>
<keyword evidence="9 18" id="KW-0547">Nucleotide-binding</keyword>
<keyword evidence="14 19" id="KW-0275">Fatty acid biosynthesis</keyword>
<dbReference type="AlphaFoldDB" id="A0A520MV45"/>
<keyword evidence="7 19" id="KW-0436">Ligase</keyword>
<keyword evidence="11 18" id="KW-0067">ATP-binding</keyword>
<keyword evidence="10 19" id="KW-0276">Fatty acid metabolism</keyword>
<evidence type="ECO:0000256" key="1">
    <source>
        <dbReference type="ARBA" id="ARBA00003761"/>
    </source>
</evidence>
<evidence type="ECO:0000256" key="19">
    <source>
        <dbReference type="RuleBase" id="RU365063"/>
    </source>
</evidence>
<dbReference type="PROSITE" id="PS00866">
    <property type="entry name" value="CPSASE_1"/>
    <property type="match status" value="1"/>
</dbReference>
<organism evidence="22 23">
    <name type="scientific">SAR86 cluster bacterium</name>
    <dbReference type="NCBI Taxonomy" id="2030880"/>
    <lineage>
        <taxon>Bacteria</taxon>
        <taxon>Pseudomonadati</taxon>
        <taxon>Pseudomonadota</taxon>
        <taxon>Gammaproteobacteria</taxon>
        <taxon>SAR86 cluster</taxon>
    </lineage>
</organism>
<comment type="catalytic activity">
    <reaction evidence="17 19">
        <text>N(6)-biotinyl-L-lysyl-[protein] + hydrogencarbonate + ATP = N(6)-carboxybiotinyl-L-lysyl-[protein] + ADP + phosphate + H(+)</text>
        <dbReference type="Rhea" id="RHEA:13501"/>
        <dbReference type="Rhea" id="RHEA-COMP:10505"/>
        <dbReference type="Rhea" id="RHEA-COMP:10506"/>
        <dbReference type="ChEBI" id="CHEBI:15378"/>
        <dbReference type="ChEBI" id="CHEBI:17544"/>
        <dbReference type="ChEBI" id="CHEBI:30616"/>
        <dbReference type="ChEBI" id="CHEBI:43474"/>
        <dbReference type="ChEBI" id="CHEBI:83144"/>
        <dbReference type="ChEBI" id="CHEBI:83145"/>
        <dbReference type="ChEBI" id="CHEBI:456216"/>
        <dbReference type="EC" id="6.3.4.14"/>
    </reaction>
</comment>
<dbReference type="InterPro" id="IPR011764">
    <property type="entry name" value="Biotin_carboxylation_dom"/>
</dbReference>
<evidence type="ECO:0000256" key="12">
    <source>
        <dbReference type="ARBA" id="ARBA00022842"/>
    </source>
</evidence>
<comment type="function">
    <text evidence="1 19">This protein is a component of the acetyl coenzyme A carboxylase complex; first, biotin carboxylase catalyzes the carboxylation of the carrier protein and then the transcarboxylase transfers the carboxyl group to form malonyl-CoA.</text>
</comment>
<keyword evidence="12" id="KW-0460">Magnesium</keyword>
<evidence type="ECO:0000256" key="16">
    <source>
        <dbReference type="ARBA" id="ARBA00033786"/>
    </source>
</evidence>
<dbReference type="Gene3D" id="3.30.1490.20">
    <property type="entry name" value="ATP-grasp fold, A domain"/>
    <property type="match status" value="1"/>
</dbReference>
<dbReference type="GO" id="GO:0046872">
    <property type="term" value="F:metal ion binding"/>
    <property type="evidence" value="ECO:0007669"/>
    <property type="project" value="UniProtKB-KW"/>
</dbReference>
<dbReference type="EMBL" id="SHBK01000002">
    <property type="protein sequence ID" value="RZO25098.1"/>
    <property type="molecule type" value="Genomic_DNA"/>
</dbReference>
<dbReference type="InterPro" id="IPR005479">
    <property type="entry name" value="CPAse_ATP-bd"/>
</dbReference>
<keyword evidence="15 19" id="KW-0092">Biotin</keyword>
<evidence type="ECO:0000256" key="2">
    <source>
        <dbReference type="ARBA" id="ARBA00004956"/>
    </source>
</evidence>
<dbReference type="SUPFAM" id="SSF52440">
    <property type="entry name" value="PreATP-grasp domain"/>
    <property type="match status" value="1"/>
</dbReference>